<feature type="compositionally biased region" description="Polar residues" evidence="1">
    <location>
        <begin position="16"/>
        <end position="25"/>
    </location>
</feature>
<reference evidence="5" key="1">
    <citation type="submission" date="2015-03" db="EMBL/GenBank/DDBJ databases">
        <authorList>
            <consortium name="Pathogen Informatics"/>
            <person name="Murphy D."/>
        </authorList>
    </citation>
    <scope>NUCLEOTIDE SEQUENCE</scope>
    <source>
        <strain evidence="5">N09902308</strain>
    </source>
</reference>
<evidence type="ECO:0000313" key="9">
    <source>
        <dbReference type="Proteomes" id="UP000048289"/>
    </source>
</evidence>
<evidence type="ECO:0000313" key="5">
    <source>
        <dbReference type="EMBL" id="COX92213.1"/>
    </source>
</evidence>
<evidence type="ECO:0000313" key="7">
    <source>
        <dbReference type="Proteomes" id="UP000044938"/>
    </source>
</evidence>
<name>A0A654TDQ2_MYCTX</name>
<evidence type="ECO:0000313" key="4">
    <source>
        <dbReference type="EMBL" id="COW10445.1"/>
    </source>
</evidence>
<evidence type="ECO:0000313" key="6">
    <source>
        <dbReference type="Proteomes" id="UP000039021"/>
    </source>
</evidence>
<protein>
    <submittedName>
        <fullName evidence="2">Uncharacterized protein</fullName>
    </submittedName>
</protein>
<dbReference type="AlphaFoldDB" id="A0A654TDQ2"/>
<feature type="region of interest" description="Disordered" evidence="1">
    <location>
        <begin position="1"/>
        <end position="29"/>
    </location>
</feature>
<evidence type="ECO:0000256" key="1">
    <source>
        <dbReference type="SAM" id="MobiDB-lite"/>
    </source>
</evidence>
<sequence>MRRHLGPWRLSCGRQRGTQSQQFTPVSFGEDGGQDQLWWNSGWRRRSDAGNHITGDPVGHLLA</sequence>
<reference evidence="6 7" key="2">
    <citation type="submission" date="2015-03" db="EMBL/GenBank/DDBJ databases">
        <authorList>
            <consortium name="Pathogen Informatics"/>
        </authorList>
    </citation>
    <scope>NUCLEOTIDE SEQUENCE [LARGE SCALE GENOMIC DNA]</scope>
    <source>
        <strain evidence="2 9">G09901357</strain>
        <strain evidence="3 8">H09601792</strain>
        <strain evidence="4 7">M09401471</strain>
        <strain evidence="6">N09902308</strain>
    </source>
</reference>
<dbReference type="Proteomes" id="UP000046947">
    <property type="component" value="Unassembled WGS sequence"/>
</dbReference>
<dbReference type="Proteomes" id="UP000048289">
    <property type="component" value="Unassembled WGS sequence"/>
</dbReference>
<dbReference type="Proteomes" id="UP000039021">
    <property type="component" value="Unassembled WGS sequence"/>
</dbReference>
<gene>
    <name evidence="2" type="ORF">ERS007681_03589</name>
    <name evidence="3" type="ORF">ERS007688_04375</name>
    <name evidence="4" type="ORF">ERS007720_01702</name>
    <name evidence="5" type="ORF">ERS007739_01890</name>
</gene>
<dbReference type="EMBL" id="CFOH01001273">
    <property type="protein sequence ID" value="CFE82616.1"/>
    <property type="molecule type" value="Genomic_DNA"/>
</dbReference>
<evidence type="ECO:0000313" key="8">
    <source>
        <dbReference type="Proteomes" id="UP000046947"/>
    </source>
</evidence>
<dbReference type="Proteomes" id="UP000044938">
    <property type="component" value="Unassembled WGS sequence"/>
</dbReference>
<dbReference type="EMBL" id="CSAJ01000180">
    <property type="protein sequence ID" value="COW10445.1"/>
    <property type="molecule type" value="Genomic_DNA"/>
</dbReference>
<organism evidence="2 9">
    <name type="scientific">Mycobacterium tuberculosis</name>
    <dbReference type="NCBI Taxonomy" id="1773"/>
    <lineage>
        <taxon>Bacteria</taxon>
        <taxon>Bacillati</taxon>
        <taxon>Actinomycetota</taxon>
        <taxon>Actinomycetes</taxon>
        <taxon>Mycobacteriales</taxon>
        <taxon>Mycobacteriaceae</taxon>
        <taxon>Mycobacterium</taxon>
        <taxon>Mycobacterium tuberculosis complex</taxon>
    </lineage>
</organism>
<accession>A0A654TDQ2</accession>
<proteinExistence type="predicted"/>
<dbReference type="EMBL" id="CFOE01000645">
    <property type="protein sequence ID" value="CFE44252.1"/>
    <property type="molecule type" value="Genomic_DNA"/>
</dbReference>
<evidence type="ECO:0000313" key="3">
    <source>
        <dbReference type="EMBL" id="CFE82616.1"/>
    </source>
</evidence>
<evidence type="ECO:0000313" key="2">
    <source>
        <dbReference type="EMBL" id="CFE44252.1"/>
    </source>
</evidence>
<dbReference type="EMBL" id="CSBK01000794">
    <property type="protein sequence ID" value="COX92213.1"/>
    <property type="molecule type" value="Genomic_DNA"/>
</dbReference>